<reference evidence="11 12" key="1">
    <citation type="submission" date="2020-12" db="EMBL/GenBank/DDBJ databases">
        <authorList>
            <person name="Awala S.I."/>
            <person name="Gwak J.-H."/>
            <person name="Kim S.-J."/>
            <person name="Rhee S.-K."/>
        </authorList>
    </citation>
    <scope>NUCLEOTIDE SEQUENCE [LARGE SCALE GENOMIC DNA]</scope>
    <source>
        <strain evidence="11 12">IT5</strain>
    </source>
</reference>
<evidence type="ECO:0000259" key="10">
    <source>
        <dbReference type="Pfam" id="PF02911"/>
    </source>
</evidence>
<dbReference type="InterPro" id="IPR005793">
    <property type="entry name" value="Formyl_trans_C"/>
</dbReference>
<dbReference type="InterPro" id="IPR044135">
    <property type="entry name" value="Met-tRNA-FMT_C"/>
</dbReference>
<dbReference type="Gene3D" id="3.40.50.170">
    <property type="entry name" value="Formyl transferase, N-terminal domain"/>
    <property type="match status" value="1"/>
</dbReference>
<comment type="similarity">
    <text evidence="2 8">Belongs to the Fmt family.</text>
</comment>
<evidence type="ECO:0000313" key="12">
    <source>
        <dbReference type="Proteomes" id="UP000663088"/>
    </source>
</evidence>
<dbReference type="InterPro" id="IPR041711">
    <property type="entry name" value="Met-tRNA-FMT_N"/>
</dbReference>
<dbReference type="Gene3D" id="3.10.25.10">
    <property type="entry name" value="Formyl transferase, C-terminal domain"/>
    <property type="match status" value="1"/>
</dbReference>
<dbReference type="NCBIfam" id="TIGR00460">
    <property type="entry name" value="fmt"/>
    <property type="match status" value="1"/>
</dbReference>
<sequence>MMRVVFIGTGDFGVPSLEAIALDGRYTIPAVVTQADKPLGRQKEVIPSPIKRTALKHHIWVFQPENINSAGSIQQIQFLKPDLLVVCDYGQILSKAVLEIPSIGALNIHGSLLPKYRGASPIQAAIMNREKETGVTVIWMDEGIDTGDILMSDKLLIRSTDTAETLHHRLAELGARLIIQSLEAISSGKAPRIPQNNALASYAKKIKKEQALIDWTKDRHEIDAMIRAFNPWPVAFTTVCIGGEKKILKIFKVIISHRAKGMPGEVVRIDRHGILVAAGRSGGLLLREVQLEGRKRMHAADFARGARLAIGTVLGQKDEQ</sequence>
<dbReference type="InterPro" id="IPR001555">
    <property type="entry name" value="GART_AS"/>
</dbReference>
<evidence type="ECO:0000313" key="11">
    <source>
        <dbReference type="EMBL" id="QSR86120.1"/>
    </source>
</evidence>
<evidence type="ECO:0000256" key="7">
    <source>
        <dbReference type="ARBA" id="ARBA00048558"/>
    </source>
</evidence>
<evidence type="ECO:0000256" key="3">
    <source>
        <dbReference type="ARBA" id="ARBA00012261"/>
    </source>
</evidence>
<dbReference type="InterPro" id="IPR037022">
    <property type="entry name" value="Formyl_trans_C_sf"/>
</dbReference>
<name>A0ABX7PT22_9BACT</name>
<evidence type="ECO:0000256" key="2">
    <source>
        <dbReference type="ARBA" id="ARBA00010699"/>
    </source>
</evidence>
<keyword evidence="5 8" id="KW-0808">Transferase</keyword>
<proteinExistence type="inferred from homology"/>
<dbReference type="CDD" id="cd08646">
    <property type="entry name" value="FMT_core_Met-tRNA-FMT_N"/>
    <property type="match status" value="1"/>
</dbReference>
<evidence type="ECO:0000259" key="9">
    <source>
        <dbReference type="Pfam" id="PF00551"/>
    </source>
</evidence>
<evidence type="ECO:0000256" key="5">
    <source>
        <dbReference type="ARBA" id="ARBA00022679"/>
    </source>
</evidence>
<feature type="binding site" evidence="8">
    <location>
        <begin position="111"/>
        <end position="114"/>
    </location>
    <ligand>
        <name>(6S)-5,6,7,8-tetrahydrofolate</name>
        <dbReference type="ChEBI" id="CHEBI:57453"/>
    </ligand>
</feature>
<evidence type="ECO:0000256" key="1">
    <source>
        <dbReference type="ARBA" id="ARBA00002606"/>
    </source>
</evidence>
<keyword evidence="6 8" id="KW-0648">Protein biosynthesis</keyword>
<dbReference type="PANTHER" id="PTHR11138:SF5">
    <property type="entry name" value="METHIONYL-TRNA FORMYLTRANSFERASE, MITOCHONDRIAL"/>
    <property type="match status" value="1"/>
</dbReference>
<comment type="catalytic activity">
    <reaction evidence="7 8">
        <text>L-methionyl-tRNA(fMet) + (6R)-10-formyltetrahydrofolate = N-formyl-L-methionyl-tRNA(fMet) + (6S)-5,6,7,8-tetrahydrofolate + H(+)</text>
        <dbReference type="Rhea" id="RHEA:24380"/>
        <dbReference type="Rhea" id="RHEA-COMP:9952"/>
        <dbReference type="Rhea" id="RHEA-COMP:9953"/>
        <dbReference type="ChEBI" id="CHEBI:15378"/>
        <dbReference type="ChEBI" id="CHEBI:57453"/>
        <dbReference type="ChEBI" id="CHEBI:78530"/>
        <dbReference type="ChEBI" id="CHEBI:78844"/>
        <dbReference type="ChEBI" id="CHEBI:195366"/>
        <dbReference type="EC" id="2.1.2.9"/>
    </reaction>
</comment>
<evidence type="ECO:0000256" key="8">
    <source>
        <dbReference type="HAMAP-Rule" id="MF_00182"/>
    </source>
</evidence>
<evidence type="ECO:0000256" key="4">
    <source>
        <dbReference type="ARBA" id="ARBA00016014"/>
    </source>
</evidence>
<dbReference type="InterPro" id="IPR036477">
    <property type="entry name" value="Formyl_transf_N_sf"/>
</dbReference>
<dbReference type="InterPro" id="IPR005794">
    <property type="entry name" value="Fmt"/>
</dbReference>
<dbReference type="InterPro" id="IPR011034">
    <property type="entry name" value="Formyl_transferase-like_C_sf"/>
</dbReference>
<dbReference type="InterPro" id="IPR002376">
    <property type="entry name" value="Formyl_transf_N"/>
</dbReference>
<dbReference type="RefSeq" id="WP_206844486.1">
    <property type="nucleotide sequence ID" value="NZ_CP065956.1"/>
</dbReference>
<gene>
    <name evidence="8" type="primary">fmt</name>
    <name evidence="11" type="ORF">EM20IM_06305</name>
</gene>
<dbReference type="GO" id="GO:0004479">
    <property type="term" value="F:methionyl-tRNA formyltransferase activity"/>
    <property type="evidence" value="ECO:0007669"/>
    <property type="project" value="UniProtKB-EC"/>
</dbReference>
<dbReference type="CDD" id="cd08704">
    <property type="entry name" value="Met_tRNA_FMT_C"/>
    <property type="match status" value="1"/>
</dbReference>
<feature type="domain" description="Formyl transferase C-terminal" evidence="10">
    <location>
        <begin position="205"/>
        <end position="306"/>
    </location>
</feature>
<protein>
    <recommendedName>
        <fullName evidence="4 8">Methionyl-tRNA formyltransferase</fullName>
        <ecNumber evidence="3 8">2.1.2.9</ecNumber>
    </recommendedName>
</protein>
<dbReference type="SUPFAM" id="SSF50486">
    <property type="entry name" value="FMT C-terminal domain-like"/>
    <property type="match status" value="1"/>
</dbReference>
<dbReference type="PROSITE" id="PS00373">
    <property type="entry name" value="GART"/>
    <property type="match status" value="1"/>
</dbReference>
<evidence type="ECO:0000256" key="6">
    <source>
        <dbReference type="ARBA" id="ARBA00022917"/>
    </source>
</evidence>
<dbReference type="SUPFAM" id="SSF53328">
    <property type="entry name" value="Formyltransferase"/>
    <property type="match status" value="1"/>
</dbReference>
<dbReference type="EMBL" id="CP065956">
    <property type="protein sequence ID" value="QSR86120.1"/>
    <property type="molecule type" value="Genomic_DNA"/>
</dbReference>
<keyword evidence="12" id="KW-1185">Reference proteome</keyword>
<dbReference type="PANTHER" id="PTHR11138">
    <property type="entry name" value="METHIONYL-TRNA FORMYLTRANSFERASE"/>
    <property type="match status" value="1"/>
</dbReference>
<accession>A0ABX7PT22</accession>
<dbReference type="HAMAP" id="MF_00182">
    <property type="entry name" value="Formyl_trans"/>
    <property type="match status" value="1"/>
</dbReference>
<feature type="domain" description="Formyl transferase N-terminal" evidence="9">
    <location>
        <begin position="2"/>
        <end position="181"/>
    </location>
</feature>
<dbReference type="Pfam" id="PF02911">
    <property type="entry name" value="Formyl_trans_C"/>
    <property type="match status" value="1"/>
</dbReference>
<dbReference type="Pfam" id="PF00551">
    <property type="entry name" value="Formyl_trans_N"/>
    <property type="match status" value="1"/>
</dbReference>
<comment type="function">
    <text evidence="1 8">Attaches a formyl group to the free amino group of methionyl-tRNA(fMet). The formyl group appears to play a dual role in the initiator identity of N-formylmethionyl-tRNA by promoting its recognition by IF2 and preventing the misappropriation of this tRNA by the elongation apparatus.</text>
</comment>
<organism evidence="11 12">
    <name type="scientific">Candidatus Methylacidiphilum infernorum</name>
    <dbReference type="NCBI Taxonomy" id="511746"/>
    <lineage>
        <taxon>Bacteria</taxon>
        <taxon>Pseudomonadati</taxon>
        <taxon>Verrucomicrobiota</taxon>
        <taxon>Methylacidiphilae</taxon>
        <taxon>Methylacidiphilales</taxon>
        <taxon>Methylacidiphilaceae</taxon>
        <taxon>Methylacidiphilum (ex Ratnadevi et al. 2023)</taxon>
    </lineage>
</organism>
<dbReference type="Proteomes" id="UP000663088">
    <property type="component" value="Chromosome"/>
</dbReference>
<dbReference type="EC" id="2.1.2.9" evidence="3 8"/>